<dbReference type="PANTHER" id="PTHR11241">
    <property type="entry name" value="DEOXYURIDINE 5'-TRIPHOSPHATE NUCLEOTIDOHYDROLASE"/>
    <property type="match status" value="1"/>
</dbReference>
<dbReference type="EMBL" id="HE956708">
    <property type="protein sequence ID" value="CCI88549.1"/>
    <property type="molecule type" value="Genomic_DNA"/>
</dbReference>
<dbReference type="KEGG" id="vg:14296804"/>
<dbReference type="Proteomes" id="UP000002908">
    <property type="component" value="Segment"/>
</dbReference>
<evidence type="ECO:0000259" key="5">
    <source>
        <dbReference type="Pfam" id="PF00692"/>
    </source>
</evidence>
<feature type="domain" description="dUTPase-like" evidence="5">
    <location>
        <begin position="12"/>
        <end position="146"/>
    </location>
</feature>
<dbReference type="Pfam" id="PF00692">
    <property type="entry name" value="dUTPase"/>
    <property type="match status" value="1"/>
</dbReference>
<dbReference type="EC" id="3.6.1.23" evidence="2"/>
<dbReference type="InterPro" id="IPR033704">
    <property type="entry name" value="dUTPase_trimeric"/>
</dbReference>
<protein>
    <recommendedName>
        <fullName evidence="2">dUTP diphosphatase</fullName>
        <ecNumber evidence="2">3.6.1.23</ecNumber>
    </recommendedName>
</protein>
<keyword evidence="3 6" id="KW-0378">Hydrolase</keyword>
<dbReference type="GeneID" id="14296804"/>
<name>I7LH18_9CAUD</name>
<evidence type="ECO:0000256" key="4">
    <source>
        <dbReference type="ARBA" id="ARBA00023080"/>
    </source>
</evidence>
<dbReference type="RefSeq" id="YP_007237100.1">
    <property type="nucleotide sequence ID" value="NC_019919.2"/>
</dbReference>
<dbReference type="GO" id="GO:0004170">
    <property type="term" value="F:dUTP diphosphatase activity"/>
    <property type="evidence" value="ECO:0007669"/>
    <property type="project" value="UniProtKB-EC"/>
</dbReference>
<organism evidence="6 7">
    <name type="scientific">Yersinia phage phiR2-01</name>
    <dbReference type="NCBI Taxonomy" id="1206557"/>
    <lineage>
        <taxon>Viruses</taxon>
        <taxon>Duplodnaviria</taxon>
        <taxon>Heunggongvirae</taxon>
        <taxon>Uroviricota</taxon>
        <taxon>Caudoviricetes</taxon>
        <taxon>Demerecviridae</taxon>
        <taxon>Markadamsvirinae</taxon>
        <taxon>Epseptimavirus</taxon>
        <taxon>Epseptimavirus R201</taxon>
    </lineage>
</organism>
<dbReference type="GO" id="GO:0000287">
    <property type="term" value="F:magnesium ion binding"/>
    <property type="evidence" value="ECO:0007669"/>
    <property type="project" value="InterPro"/>
</dbReference>
<proteinExistence type="inferred from homology"/>
<dbReference type="CDD" id="cd07557">
    <property type="entry name" value="trimeric_dUTPase"/>
    <property type="match status" value="1"/>
</dbReference>
<dbReference type="Gene3D" id="2.70.40.10">
    <property type="match status" value="1"/>
</dbReference>
<dbReference type="NCBIfam" id="NF001862">
    <property type="entry name" value="PRK00601.1"/>
    <property type="match status" value="1"/>
</dbReference>
<accession>I7LH18</accession>
<comment type="similarity">
    <text evidence="1">Belongs to the dUTPase family.</text>
</comment>
<dbReference type="InterPro" id="IPR036157">
    <property type="entry name" value="dUTPase-like_sf"/>
</dbReference>
<gene>
    <name evidence="6" type="primary">g121</name>
    <name evidence="6" type="ORF">BN79_140</name>
</gene>
<dbReference type="InterPro" id="IPR029054">
    <property type="entry name" value="dUTPase-like"/>
</dbReference>
<dbReference type="GO" id="GO:0046081">
    <property type="term" value="P:dUTP catabolic process"/>
    <property type="evidence" value="ECO:0007669"/>
    <property type="project" value="InterPro"/>
</dbReference>
<evidence type="ECO:0000313" key="6">
    <source>
        <dbReference type="EMBL" id="CCI88549.1"/>
    </source>
</evidence>
<evidence type="ECO:0000256" key="3">
    <source>
        <dbReference type="ARBA" id="ARBA00022801"/>
    </source>
</evidence>
<dbReference type="GO" id="GO:0006226">
    <property type="term" value="P:dUMP biosynthetic process"/>
    <property type="evidence" value="ECO:0007669"/>
    <property type="project" value="InterPro"/>
</dbReference>
<keyword evidence="7" id="KW-1185">Reference proteome</keyword>
<keyword evidence="4" id="KW-0546">Nucleotide metabolism</keyword>
<evidence type="ECO:0000256" key="2">
    <source>
        <dbReference type="ARBA" id="ARBA00012379"/>
    </source>
</evidence>
<dbReference type="SUPFAM" id="SSF51283">
    <property type="entry name" value="dUTPase-like"/>
    <property type="match status" value="1"/>
</dbReference>
<dbReference type="InterPro" id="IPR008181">
    <property type="entry name" value="dUTPase"/>
</dbReference>
<evidence type="ECO:0000256" key="1">
    <source>
        <dbReference type="ARBA" id="ARBA00006581"/>
    </source>
</evidence>
<dbReference type="PANTHER" id="PTHR11241:SF0">
    <property type="entry name" value="DEOXYURIDINE 5'-TRIPHOSPHATE NUCLEOTIDOHYDROLASE"/>
    <property type="match status" value="1"/>
</dbReference>
<dbReference type="NCBIfam" id="TIGR00576">
    <property type="entry name" value="dut"/>
    <property type="match status" value="1"/>
</dbReference>
<evidence type="ECO:0000313" key="7">
    <source>
        <dbReference type="Proteomes" id="UP000002908"/>
    </source>
</evidence>
<sequence>MLKIKLSHPDCMPKIGTEYSAGMDLKAFFGTNQNSDLRAIQPGKDLMIDTGVAMSIPEGWCGFVLPRSSTGKLHCKLANTVGLIDSDYTGNIKLLVHNYGKEIVTLENFQRLCQIVVVPHYPVHNFEIVDSLEETDRGTGGFGSTGSK</sequence>
<dbReference type="OrthoDB" id="12539at10239"/>
<reference evidence="6" key="1">
    <citation type="submission" date="2016-03" db="EMBL/GenBank/DDBJ databases">
        <title>Genomic, physiological and proteomic characterization of the T5-like bacteriophage phiR2-01 infecting Yersinia enterocolitia.</title>
        <authorList>
            <person name="Pajunen M.I."/>
            <person name="Happonen L.J."/>
            <person name="Jun J.W."/>
            <person name="Malmstrom J."/>
            <person name="Nawaz A."/>
            <person name="Mattinen L."/>
            <person name="Skurnik M."/>
        </authorList>
    </citation>
    <scope>NUCLEOTIDE SEQUENCE</scope>
</reference>